<comment type="caution">
    <text evidence="6">The sequence shown here is derived from an EMBL/GenBank/DDBJ whole genome shotgun (WGS) entry which is preliminary data.</text>
</comment>
<dbReference type="PANTHER" id="PTHR15503">
    <property type="entry name" value="LDOC1 RELATED"/>
    <property type="match status" value="1"/>
</dbReference>
<evidence type="ECO:0000313" key="7">
    <source>
        <dbReference type="Proteomes" id="UP000316079"/>
    </source>
</evidence>
<organism evidence="6 7">
    <name type="scientific">Danionella cerebrum</name>
    <dbReference type="NCBI Taxonomy" id="2873325"/>
    <lineage>
        <taxon>Eukaryota</taxon>
        <taxon>Metazoa</taxon>
        <taxon>Chordata</taxon>
        <taxon>Craniata</taxon>
        <taxon>Vertebrata</taxon>
        <taxon>Euteleostomi</taxon>
        <taxon>Actinopterygii</taxon>
        <taxon>Neopterygii</taxon>
        <taxon>Teleostei</taxon>
        <taxon>Ostariophysi</taxon>
        <taxon>Cypriniformes</taxon>
        <taxon>Danionidae</taxon>
        <taxon>Danioninae</taxon>
        <taxon>Danionella</taxon>
    </lineage>
</organism>
<name>A0A553QRV4_9TELE</name>
<dbReference type="EMBL" id="SRMA01025598">
    <property type="protein sequence ID" value="TRY92710.1"/>
    <property type="molecule type" value="Genomic_DNA"/>
</dbReference>
<dbReference type="Gene3D" id="2.40.50.40">
    <property type="match status" value="1"/>
</dbReference>
<feature type="domain" description="CCHC-type" evidence="5">
    <location>
        <begin position="372"/>
        <end position="386"/>
    </location>
</feature>
<dbReference type="GO" id="GO:0003676">
    <property type="term" value="F:nucleic acid binding"/>
    <property type="evidence" value="ECO:0007669"/>
    <property type="project" value="InterPro"/>
</dbReference>
<feature type="domain" description="Chromo" evidence="4">
    <location>
        <begin position="395"/>
        <end position="450"/>
    </location>
</feature>
<keyword evidence="7" id="KW-1185">Reference proteome</keyword>
<dbReference type="SUPFAM" id="SSF54160">
    <property type="entry name" value="Chromo domain-like"/>
    <property type="match status" value="1"/>
</dbReference>
<sequence length="450" mass="50675">MKGVASQTQSAYFLPEFALSPQGSFLEDTTGEQYLTYRYDDQSQAQHGSEQLKEVKVIVCERKNNEYSGVVTRLSPGGMRKNNQVNMDPAVVSSVQEAVNHQGALLGRHESEIVDSRRVIESLVARVNDLSTALQTLQVSQTTGRPDHSSEPRVNCPPVYSGEPEHCKAFITQIEILFTLQPNSYPTPESQVAFVISLLSGQARSWGTAVWRAKAECIQSFKKFSEEMIRVFDRTLSGFEASRSLASLKQGSRSVTDYAIEFRTLAASRGWNEPALVARFLEGLRAEIKEELLTQDLPHSFDGLAELALRVDRRLQSRSMRRGYSGDLRNSSAVSGDPTPSQFERSREEPMQLGGFRLSSAERQRRIDLQLCLYCGEAGHRISQCPLRDKPVKGRSFRRLLDVRRRGRGRQFLVDWEGYGPSDRSWVPSRDILDQSLIEDFYKSHPSSSV</sequence>
<dbReference type="InterPro" id="IPR000953">
    <property type="entry name" value="Chromo/chromo_shadow_dom"/>
</dbReference>
<dbReference type="GO" id="GO:0005634">
    <property type="term" value="C:nucleus"/>
    <property type="evidence" value="ECO:0007669"/>
    <property type="project" value="UniProtKB-SubCell"/>
</dbReference>
<proteinExistence type="predicted"/>
<dbReference type="GO" id="GO:0008270">
    <property type="term" value="F:zinc ion binding"/>
    <property type="evidence" value="ECO:0007669"/>
    <property type="project" value="UniProtKB-KW"/>
</dbReference>
<keyword evidence="2" id="KW-0862">Zinc</keyword>
<feature type="region of interest" description="Disordered" evidence="3">
    <location>
        <begin position="322"/>
        <end position="349"/>
    </location>
</feature>
<evidence type="ECO:0000259" key="5">
    <source>
        <dbReference type="PROSITE" id="PS50158"/>
    </source>
</evidence>
<dbReference type="SMART" id="SM00298">
    <property type="entry name" value="CHROMO"/>
    <property type="match status" value="1"/>
</dbReference>
<feature type="compositionally biased region" description="Polar residues" evidence="3">
    <location>
        <begin position="328"/>
        <end position="343"/>
    </location>
</feature>
<dbReference type="OrthoDB" id="8963439at2759"/>
<accession>A0A553QRV4</accession>
<dbReference type="InterPro" id="IPR032567">
    <property type="entry name" value="RTL1-rel"/>
</dbReference>
<evidence type="ECO:0008006" key="8">
    <source>
        <dbReference type="Google" id="ProtNLM"/>
    </source>
</evidence>
<evidence type="ECO:0000256" key="1">
    <source>
        <dbReference type="ARBA" id="ARBA00004123"/>
    </source>
</evidence>
<keyword evidence="2" id="KW-0863">Zinc-finger</keyword>
<dbReference type="STRING" id="623744.A0A553QRV4"/>
<gene>
    <name evidence="6" type="ORF">DNTS_032938</name>
</gene>
<dbReference type="InterPro" id="IPR005162">
    <property type="entry name" value="Retrotrans_gag_dom"/>
</dbReference>
<dbReference type="InterPro" id="IPR016197">
    <property type="entry name" value="Chromo-like_dom_sf"/>
</dbReference>
<comment type="subcellular location">
    <subcellularLocation>
        <location evidence="1">Nucleus</location>
    </subcellularLocation>
</comment>
<dbReference type="InterPro" id="IPR036875">
    <property type="entry name" value="Znf_CCHC_sf"/>
</dbReference>
<dbReference type="PANTHER" id="PTHR15503:SF36">
    <property type="entry name" value="RETROTRANSPOSON GAG-LIKE PROTEIN 5"/>
    <property type="match status" value="1"/>
</dbReference>
<reference evidence="6 7" key="1">
    <citation type="journal article" date="2019" name="Sci. Data">
        <title>Hybrid genome assembly and annotation of Danionella translucida.</title>
        <authorList>
            <person name="Kadobianskyi M."/>
            <person name="Schulze L."/>
            <person name="Schuelke M."/>
            <person name="Judkewitz B."/>
        </authorList>
    </citation>
    <scope>NUCLEOTIDE SEQUENCE [LARGE SCALE GENOMIC DNA]</scope>
    <source>
        <strain evidence="6 7">Bolton</strain>
    </source>
</reference>
<dbReference type="SUPFAM" id="SSF57756">
    <property type="entry name" value="Retrovirus zinc finger-like domains"/>
    <property type="match status" value="1"/>
</dbReference>
<dbReference type="AlphaFoldDB" id="A0A553QRV4"/>
<dbReference type="PROSITE" id="PS50013">
    <property type="entry name" value="CHROMO_2"/>
    <property type="match status" value="1"/>
</dbReference>
<evidence type="ECO:0000313" key="6">
    <source>
        <dbReference type="EMBL" id="TRY92710.1"/>
    </source>
</evidence>
<protein>
    <recommendedName>
        <fullName evidence="8">CCHC-type domain-containing protein</fullName>
    </recommendedName>
</protein>
<keyword evidence="2" id="KW-0479">Metal-binding</keyword>
<dbReference type="Pfam" id="PF00385">
    <property type="entry name" value="Chromo"/>
    <property type="match status" value="1"/>
</dbReference>
<dbReference type="Proteomes" id="UP000316079">
    <property type="component" value="Unassembled WGS sequence"/>
</dbReference>
<evidence type="ECO:0000256" key="2">
    <source>
        <dbReference type="PROSITE-ProRule" id="PRU00047"/>
    </source>
</evidence>
<dbReference type="PROSITE" id="PS50158">
    <property type="entry name" value="ZF_CCHC"/>
    <property type="match status" value="1"/>
</dbReference>
<evidence type="ECO:0000256" key="3">
    <source>
        <dbReference type="SAM" id="MobiDB-lite"/>
    </source>
</evidence>
<dbReference type="InterPro" id="IPR001878">
    <property type="entry name" value="Znf_CCHC"/>
</dbReference>
<evidence type="ECO:0000259" key="4">
    <source>
        <dbReference type="PROSITE" id="PS50013"/>
    </source>
</evidence>
<dbReference type="InterPro" id="IPR023780">
    <property type="entry name" value="Chromo_domain"/>
</dbReference>
<dbReference type="Pfam" id="PF03732">
    <property type="entry name" value="Retrotrans_gag"/>
    <property type="match status" value="1"/>
</dbReference>